<organism evidence="2 3">
    <name type="scientific">Hymenoscyphus albidus</name>
    <dbReference type="NCBI Taxonomy" id="595503"/>
    <lineage>
        <taxon>Eukaryota</taxon>
        <taxon>Fungi</taxon>
        <taxon>Dikarya</taxon>
        <taxon>Ascomycota</taxon>
        <taxon>Pezizomycotina</taxon>
        <taxon>Leotiomycetes</taxon>
        <taxon>Helotiales</taxon>
        <taxon>Helotiaceae</taxon>
        <taxon>Hymenoscyphus</taxon>
    </lineage>
</organism>
<gene>
    <name evidence="2" type="ORF">HYALB_00005255</name>
</gene>
<feature type="compositionally biased region" description="Basic and acidic residues" evidence="1">
    <location>
        <begin position="115"/>
        <end position="124"/>
    </location>
</feature>
<evidence type="ECO:0000256" key="1">
    <source>
        <dbReference type="SAM" id="MobiDB-lite"/>
    </source>
</evidence>
<feature type="compositionally biased region" description="Basic residues" evidence="1">
    <location>
        <begin position="135"/>
        <end position="153"/>
    </location>
</feature>
<protein>
    <submittedName>
        <fullName evidence="2">Uncharacterized protein</fullName>
    </submittedName>
</protein>
<accession>A0A9N9LS87</accession>
<sequence length="257" mass="27823">MGTDVTANGIKFQMTDRFRPLGKRQLDMLAKGLDPKDVDVYGKDSTGGGIGFQFRQIKNDAKRQRQCFESGGDPKDLNVGAGSGTEKAIAAYYQEDSTKHSIEHRMRVIKAEAKKMTAIPREDGGADGAVSTPSKKPRAPRGSAKKSTSRKKKGVDEEDEEEDSEDIGGDSPSKGALNKVKTGRVAKAPRAAAKKMATYSESIGSDGEDVVVVKEEFAFQNGDVSKGFANDPTNGYTVDGMDDDNEEYYVAEDYQDV</sequence>
<proteinExistence type="predicted"/>
<dbReference type="Proteomes" id="UP000701801">
    <property type="component" value="Unassembled WGS sequence"/>
</dbReference>
<feature type="region of interest" description="Disordered" evidence="1">
    <location>
        <begin position="115"/>
        <end position="205"/>
    </location>
</feature>
<feature type="compositionally biased region" description="Low complexity" evidence="1">
    <location>
        <begin position="186"/>
        <end position="197"/>
    </location>
</feature>
<dbReference type="EMBL" id="CAJVRM010000285">
    <property type="protein sequence ID" value="CAG8978918.1"/>
    <property type="molecule type" value="Genomic_DNA"/>
</dbReference>
<dbReference type="OrthoDB" id="3560778at2759"/>
<evidence type="ECO:0000313" key="3">
    <source>
        <dbReference type="Proteomes" id="UP000701801"/>
    </source>
</evidence>
<feature type="region of interest" description="Disordered" evidence="1">
    <location>
        <begin position="223"/>
        <end position="244"/>
    </location>
</feature>
<dbReference type="AlphaFoldDB" id="A0A9N9LS87"/>
<feature type="compositionally biased region" description="Acidic residues" evidence="1">
    <location>
        <begin position="156"/>
        <end position="168"/>
    </location>
</feature>
<evidence type="ECO:0000313" key="2">
    <source>
        <dbReference type="EMBL" id="CAG8978918.1"/>
    </source>
</evidence>
<comment type="caution">
    <text evidence="2">The sequence shown here is derived from an EMBL/GenBank/DDBJ whole genome shotgun (WGS) entry which is preliminary data.</text>
</comment>
<reference evidence="2" key="1">
    <citation type="submission" date="2021-07" db="EMBL/GenBank/DDBJ databases">
        <authorList>
            <person name="Durling M."/>
        </authorList>
    </citation>
    <scope>NUCLEOTIDE SEQUENCE</scope>
</reference>
<name>A0A9N9LS87_9HELO</name>
<keyword evidence="3" id="KW-1185">Reference proteome</keyword>